<dbReference type="Gene3D" id="2.60.40.1120">
    <property type="entry name" value="Carboxypeptidase-like, regulatory domain"/>
    <property type="match status" value="1"/>
</dbReference>
<comment type="subcellular location">
    <subcellularLocation>
        <location evidence="1">Cell outer membrane</location>
    </subcellularLocation>
</comment>
<feature type="signal peptide" evidence="4">
    <location>
        <begin position="1"/>
        <end position="19"/>
    </location>
</feature>
<organism evidence="5 6">
    <name type="scientific">Paenimyroides ceti</name>
    <dbReference type="NCBI Taxonomy" id="395087"/>
    <lineage>
        <taxon>Bacteria</taxon>
        <taxon>Pseudomonadati</taxon>
        <taxon>Bacteroidota</taxon>
        <taxon>Flavobacteriia</taxon>
        <taxon>Flavobacteriales</taxon>
        <taxon>Flavobacteriaceae</taxon>
        <taxon>Paenimyroides</taxon>
    </lineage>
</organism>
<dbReference type="SUPFAM" id="SSF49464">
    <property type="entry name" value="Carboxypeptidase regulatory domain-like"/>
    <property type="match status" value="1"/>
</dbReference>
<keyword evidence="2" id="KW-0472">Membrane</keyword>
<dbReference type="SUPFAM" id="SSF56935">
    <property type="entry name" value="Porins"/>
    <property type="match status" value="1"/>
</dbReference>
<dbReference type="EMBL" id="JAUFQU010000001">
    <property type="protein sequence ID" value="MDN3708723.1"/>
    <property type="molecule type" value="Genomic_DNA"/>
</dbReference>
<dbReference type="Gene3D" id="2.40.170.20">
    <property type="entry name" value="TonB-dependent receptor, beta-barrel domain"/>
    <property type="match status" value="1"/>
</dbReference>
<evidence type="ECO:0000256" key="1">
    <source>
        <dbReference type="ARBA" id="ARBA00004442"/>
    </source>
</evidence>
<evidence type="ECO:0000313" key="5">
    <source>
        <dbReference type="EMBL" id="MDN3708723.1"/>
    </source>
</evidence>
<evidence type="ECO:0000313" key="6">
    <source>
        <dbReference type="Proteomes" id="UP001242368"/>
    </source>
</evidence>
<evidence type="ECO:0000256" key="3">
    <source>
        <dbReference type="ARBA" id="ARBA00023237"/>
    </source>
</evidence>
<comment type="caution">
    <text evidence="5">The sequence shown here is derived from an EMBL/GenBank/DDBJ whole genome shotgun (WGS) entry which is preliminary data.</text>
</comment>
<keyword evidence="6" id="KW-1185">Reference proteome</keyword>
<accession>A0ABT8CW22</accession>
<name>A0ABT8CW22_9FLAO</name>
<gene>
    <name evidence="5" type="ORF">QW060_16595</name>
</gene>
<keyword evidence="3" id="KW-0998">Cell outer membrane</keyword>
<dbReference type="InterPro" id="IPR008969">
    <property type="entry name" value="CarboxyPept-like_regulatory"/>
</dbReference>
<dbReference type="Proteomes" id="UP001242368">
    <property type="component" value="Unassembled WGS sequence"/>
</dbReference>
<feature type="chain" id="PRO_5046747932" evidence="4">
    <location>
        <begin position="20"/>
        <end position="936"/>
    </location>
</feature>
<evidence type="ECO:0000256" key="2">
    <source>
        <dbReference type="ARBA" id="ARBA00023136"/>
    </source>
</evidence>
<dbReference type="Pfam" id="PF13715">
    <property type="entry name" value="CarbopepD_reg_2"/>
    <property type="match status" value="1"/>
</dbReference>
<dbReference type="RefSeq" id="WP_290364575.1">
    <property type="nucleotide sequence ID" value="NZ_JAUFQU010000001.1"/>
</dbReference>
<reference evidence="6" key="1">
    <citation type="journal article" date="2019" name="Int. J. Syst. Evol. Microbiol.">
        <title>The Global Catalogue of Microorganisms (GCM) 10K type strain sequencing project: providing services to taxonomists for standard genome sequencing and annotation.</title>
        <authorList>
            <consortium name="The Broad Institute Genomics Platform"/>
            <consortium name="The Broad Institute Genome Sequencing Center for Infectious Disease"/>
            <person name="Wu L."/>
            <person name="Ma J."/>
        </authorList>
    </citation>
    <scope>NUCLEOTIDE SEQUENCE [LARGE SCALE GENOMIC DNA]</scope>
    <source>
        <strain evidence="6">CECT 7184</strain>
    </source>
</reference>
<keyword evidence="4" id="KW-0732">Signal</keyword>
<evidence type="ECO:0000256" key="4">
    <source>
        <dbReference type="SAM" id="SignalP"/>
    </source>
</evidence>
<sequence>MKKLILGIFLMLFSLTTWAQSNFEVSGKMVDAKSQKPLQNVTVVIVNTNLTATTDAEGNFTIANPAHGDQRLRLSYVGYATKTLPIEIVMNESLDLGTILLEEDITTELQLSLVTLTESDLGDDNSGSENTSGLLQASRDVFQQVAAFNWGQARFRVRGLDNEYGNTFINGISMNKIYDGRPQYSNWGGLNDATRNQEFTTGTRPSDYTFGGILGTQSINMRASSVRAGTRLSVSGANTNYNWRTMATYGSGLNKNGWAYAFSASYRGAQEGYFEGTDYDAKSFYAAVEKKINDQHSLNLTAIYAQNSRGKNSPNTQELIDLKGEDYNSYWGYQNGKKRNSRDKDVEEPIFILSHDWKISDRTTLNTNVGYQFGKIGNSRLDFNGARNPDPTYYRNLPSYYSTMHTSDGDYVGNSPENIRLAAMARDAFMQNSQINWDELYRQNIENAALFGGESLTILYEDRTDDRQLTANTFLSTQLTNNIALDAGITYKKLKSENYQKVLDLLGGSFYSDIDPFLAGDGRQSDLNNPDRKVTVGDRFGYNYNLHANVIDAFAQLKFAYTSFNSYLGVGGTYTEYQREGIYRNGNYANNSEGKSEKINFNDFGVKGGVNYRITGHHFLDLNAAYMTKAPTMRNTFPNVRMNNNITREIDSEKIVSVDGSYILRTPKIKARLTGYFSQVEDATEIAFYFAEGLGTLSSGEESISTNGNAFVSETVRGISKQNMGGELGFEYQITPTIKATAAASYGQYIYTNNPNVSLNIDNTRSTVNFGEATMKNYKQAGIPQQAYSFGIEYRDPAYWWIGANVNYLDDIYLDVSPLLRTKNFLIDSNDPDRFPFPDATEDKVRKLLKQEKLNSFTLVNLSGGKSWRISGKTLGFFASVNNVFDVRYKTGGFEQGRNANYGELTKDLQGGVRSFGPKYFYGYGRTYFLNLYLNF</sequence>
<dbReference type="InterPro" id="IPR036942">
    <property type="entry name" value="Beta-barrel_TonB_sf"/>
</dbReference>
<protein>
    <submittedName>
        <fullName evidence="5">TonB-dependent receptor</fullName>
    </submittedName>
</protein>
<keyword evidence="5" id="KW-0675">Receptor</keyword>
<proteinExistence type="predicted"/>